<comment type="caution">
    <text evidence="2">The sequence shown here is derived from an EMBL/GenBank/DDBJ whole genome shotgun (WGS) entry which is preliminary data.</text>
</comment>
<evidence type="ECO:0000256" key="1">
    <source>
        <dbReference type="SAM" id="Phobius"/>
    </source>
</evidence>
<dbReference type="EMBL" id="JAIFTH010000958">
    <property type="protein sequence ID" value="KAG9508795.1"/>
    <property type="molecule type" value="Genomic_DNA"/>
</dbReference>
<sequence>SPIESWLCSICVIISWVFTISISLVSSRVVTEVTDIHRTVLRKQHHIEEFHRFLVFKLYAIVSNPDIGYSMLDFFQITRRSTLVLLAWFGSAVVLTLTYFEESGITRLLLSSKKNDLINMAPKPLW</sequence>
<keyword evidence="3" id="KW-1185">Reference proteome</keyword>
<feature type="transmembrane region" description="Helical" evidence="1">
    <location>
        <begin position="6"/>
        <end position="25"/>
    </location>
</feature>
<reference evidence="2 3" key="1">
    <citation type="submission" date="2020-10" db="EMBL/GenBank/DDBJ databases">
        <authorList>
            <person name="Klimov P.B."/>
            <person name="Dyachkov S.M."/>
            <person name="Chetverikov P.E."/>
        </authorList>
    </citation>
    <scope>NUCLEOTIDE SEQUENCE [LARGE SCALE GENOMIC DNA]</scope>
    <source>
        <strain evidence="2">BMOC 18-1129-001#AD2665</strain>
        <tissue evidence="2">Entire mites</tissue>
    </source>
</reference>
<feature type="transmembrane region" description="Helical" evidence="1">
    <location>
        <begin position="81"/>
        <end position="100"/>
    </location>
</feature>
<organism evidence="2 3">
    <name type="scientific">Fragariocoptes setiger</name>
    <dbReference type="NCBI Taxonomy" id="1670756"/>
    <lineage>
        <taxon>Eukaryota</taxon>
        <taxon>Metazoa</taxon>
        <taxon>Ecdysozoa</taxon>
        <taxon>Arthropoda</taxon>
        <taxon>Chelicerata</taxon>
        <taxon>Arachnida</taxon>
        <taxon>Acari</taxon>
        <taxon>Acariformes</taxon>
        <taxon>Trombidiformes</taxon>
        <taxon>Prostigmata</taxon>
        <taxon>Eupodina</taxon>
        <taxon>Eriophyoidea</taxon>
        <taxon>Phytoptidae</taxon>
        <taxon>Fragariocoptes</taxon>
    </lineage>
</organism>
<proteinExistence type="predicted"/>
<feature type="non-terminal residue" evidence="2">
    <location>
        <position position="1"/>
    </location>
</feature>
<keyword evidence="1" id="KW-0472">Membrane</keyword>
<gene>
    <name evidence="2" type="ORF">GZH46_02702</name>
</gene>
<name>A0ABQ7S5V5_9ACAR</name>
<dbReference type="Proteomes" id="UP000825002">
    <property type="component" value="Unassembled WGS sequence"/>
</dbReference>
<evidence type="ECO:0000313" key="2">
    <source>
        <dbReference type="EMBL" id="KAG9508795.1"/>
    </source>
</evidence>
<keyword evidence="1" id="KW-1133">Transmembrane helix</keyword>
<evidence type="ECO:0000313" key="3">
    <source>
        <dbReference type="Proteomes" id="UP000825002"/>
    </source>
</evidence>
<feature type="non-terminal residue" evidence="2">
    <location>
        <position position="126"/>
    </location>
</feature>
<keyword evidence="1" id="KW-0812">Transmembrane</keyword>
<protein>
    <submittedName>
        <fullName evidence="2">Uncharacterized protein</fullName>
    </submittedName>
</protein>
<accession>A0ABQ7S5V5</accession>